<dbReference type="SUPFAM" id="SSF55021">
    <property type="entry name" value="ACT-like"/>
    <property type="match status" value="1"/>
</dbReference>
<keyword evidence="6 9" id="KW-0456">Lyase</keyword>
<dbReference type="InterPro" id="IPR036052">
    <property type="entry name" value="TrpB-like_PALP_sf"/>
</dbReference>
<dbReference type="PANTHER" id="PTHR48078:SF6">
    <property type="entry name" value="L-THREONINE DEHYDRATASE CATABOLIC TDCB"/>
    <property type="match status" value="1"/>
</dbReference>
<dbReference type="InterPro" id="IPR050147">
    <property type="entry name" value="Ser/Thr_Dehydratase"/>
</dbReference>
<dbReference type="InterPro" id="IPR005789">
    <property type="entry name" value="Thr_deHydtase_catblc"/>
</dbReference>
<evidence type="ECO:0000256" key="4">
    <source>
        <dbReference type="ARBA" id="ARBA00022624"/>
    </source>
</evidence>
<feature type="domain" description="ACT" evidence="8">
    <location>
        <begin position="328"/>
        <end position="402"/>
    </location>
</feature>
<evidence type="ECO:0000256" key="5">
    <source>
        <dbReference type="ARBA" id="ARBA00022898"/>
    </source>
</evidence>
<comment type="cofactor">
    <cofactor evidence="1">
        <name>pyridoxal 5'-phosphate</name>
        <dbReference type="ChEBI" id="CHEBI:597326"/>
    </cofactor>
</comment>
<gene>
    <name evidence="9" type="ORF">C4532_18725</name>
</gene>
<keyword evidence="4" id="KW-0100">Branched-chain amino acid biosynthesis</keyword>
<dbReference type="PANTHER" id="PTHR48078">
    <property type="entry name" value="THREONINE DEHYDRATASE, MITOCHONDRIAL-RELATED"/>
    <property type="match status" value="1"/>
</dbReference>
<dbReference type="GO" id="GO:0009097">
    <property type="term" value="P:isoleucine biosynthetic process"/>
    <property type="evidence" value="ECO:0007669"/>
    <property type="project" value="UniProtKB-UniPathway"/>
</dbReference>
<evidence type="ECO:0000256" key="2">
    <source>
        <dbReference type="ARBA" id="ARBA00004810"/>
    </source>
</evidence>
<dbReference type="InterPro" id="IPR000634">
    <property type="entry name" value="Ser/Thr_deHydtase_PyrdxlP-BS"/>
</dbReference>
<protein>
    <submittedName>
        <fullName evidence="9">Threonine ammonia-lyase</fullName>
        <ecNumber evidence="9">4.3.1.19</ecNumber>
    </submittedName>
</protein>
<keyword evidence="4" id="KW-0028">Amino-acid biosynthesis</keyword>
<keyword evidence="5" id="KW-0663">Pyridoxal phosphate</keyword>
<dbReference type="PROSITE" id="PS00165">
    <property type="entry name" value="DEHYDRATASE_SER_THR"/>
    <property type="match status" value="1"/>
</dbReference>
<proteinExistence type="inferred from homology"/>
<evidence type="ECO:0000313" key="9">
    <source>
        <dbReference type="EMBL" id="RJP64779.1"/>
    </source>
</evidence>
<sequence length="402" mass="42985">MTLSLAAIVEARKRIQDSIYRTPLMETASASALTGLHVKLKPENLQKTGSFKIRGATNRILLLGSDEKSRGVITASAGNHAQGVAHAAQQAGIKCTIVMPRTTSLAKVEAVRRYRTDVILEGKSFDEAAEHARALQRRTGATFVPAFDDYDVMAGQGTIGLEILEEWPDASTVIVPIGGGGLISGIATAIKETRPNVKVVGVQAAGVPSAKLARERGEPVTLDSAHTLADGIAVKRVGDLTFPILTRRVDDIVTVEEDEIAAAVLLLLERSKLVIEGAGAVPLAALLYRKDIAEGPNVVLVLSGGNIDVNMLGKIIDSGLAKSGRFTTIEVVLEDVPGSLNALLNHVARLEANVLTIEHNRTSAKAPFGKTFVTLHLETRGYEHAEEIARELSKHYEIQTRL</sequence>
<evidence type="ECO:0000256" key="7">
    <source>
        <dbReference type="ARBA" id="ARBA00049406"/>
    </source>
</evidence>
<dbReference type="FunFam" id="3.40.50.1100:FF:000007">
    <property type="entry name" value="L-threonine dehydratase catabolic TdcB"/>
    <property type="match status" value="1"/>
</dbReference>
<comment type="caution">
    <text evidence="9">The sequence shown here is derived from an EMBL/GenBank/DDBJ whole genome shotgun (WGS) entry which is preliminary data.</text>
</comment>
<comment type="pathway">
    <text evidence="2">Amino-acid biosynthesis; L-isoleucine biosynthesis; 2-oxobutanoate from L-threonine: step 1/1.</text>
</comment>
<name>A0A419EP66_9BACT</name>
<comment type="catalytic activity">
    <reaction evidence="7">
        <text>L-serine = pyruvate + NH4(+)</text>
        <dbReference type="Rhea" id="RHEA:19169"/>
        <dbReference type="ChEBI" id="CHEBI:15361"/>
        <dbReference type="ChEBI" id="CHEBI:28938"/>
        <dbReference type="ChEBI" id="CHEBI:33384"/>
        <dbReference type="EC" id="4.3.1.17"/>
    </reaction>
</comment>
<dbReference type="EC" id="4.3.1.19" evidence="9"/>
<dbReference type="InterPro" id="IPR001926">
    <property type="entry name" value="TrpB-like_PALP"/>
</dbReference>
<reference evidence="9 10" key="1">
    <citation type="journal article" date="2017" name="ISME J.">
        <title>Energy and carbon metabolisms in a deep terrestrial subsurface fluid microbial community.</title>
        <authorList>
            <person name="Momper L."/>
            <person name="Jungbluth S.P."/>
            <person name="Lee M.D."/>
            <person name="Amend J.P."/>
        </authorList>
    </citation>
    <scope>NUCLEOTIDE SEQUENCE [LARGE SCALE GENOMIC DNA]</scope>
    <source>
        <strain evidence="9">SURF_17</strain>
    </source>
</reference>
<dbReference type="SUPFAM" id="SSF53686">
    <property type="entry name" value="Tryptophan synthase beta subunit-like PLP-dependent enzymes"/>
    <property type="match status" value="1"/>
</dbReference>
<dbReference type="AlphaFoldDB" id="A0A419EP66"/>
<evidence type="ECO:0000256" key="3">
    <source>
        <dbReference type="ARBA" id="ARBA00010869"/>
    </source>
</evidence>
<dbReference type="InterPro" id="IPR044561">
    <property type="entry name" value="ACT_ThrD-II-like"/>
</dbReference>
<dbReference type="GO" id="GO:0030170">
    <property type="term" value="F:pyridoxal phosphate binding"/>
    <property type="evidence" value="ECO:0007669"/>
    <property type="project" value="InterPro"/>
</dbReference>
<dbReference type="Pfam" id="PF00291">
    <property type="entry name" value="PALP"/>
    <property type="match status" value="1"/>
</dbReference>
<dbReference type="FunFam" id="3.40.50.1100:FF:000005">
    <property type="entry name" value="Threonine dehydratase catabolic"/>
    <property type="match status" value="1"/>
</dbReference>
<evidence type="ECO:0000256" key="6">
    <source>
        <dbReference type="ARBA" id="ARBA00023239"/>
    </source>
</evidence>
<dbReference type="CDD" id="cd04886">
    <property type="entry name" value="ACT_ThrD-II-like"/>
    <property type="match status" value="1"/>
</dbReference>
<dbReference type="Proteomes" id="UP000285961">
    <property type="component" value="Unassembled WGS sequence"/>
</dbReference>
<dbReference type="EMBL" id="QZKI01000135">
    <property type="protein sequence ID" value="RJP64779.1"/>
    <property type="molecule type" value="Genomic_DNA"/>
</dbReference>
<dbReference type="GO" id="GO:0006565">
    <property type="term" value="P:L-serine catabolic process"/>
    <property type="evidence" value="ECO:0007669"/>
    <property type="project" value="TreeGrafter"/>
</dbReference>
<evidence type="ECO:0000256" key="1">
    <source>
        <dbReference type="ARBA" id="ARBA00001933"/>
    </source>
</evidence>
<dbReference type="PROSITE" id="PS51671">
    <property type="entry name" value="ACT"/>
    <property type="match status" value="1"/>
</dbReference>
<dbReference type="CDD" id="cd01562">
    <property type="entry name" value="Thr-dehyd"/>
    <property type="match status" value="1"/>
</dbReference>
<dbReference type="GO" id="GO:0003941">
    <property type="term" value="F:L-serine ammonia-lyase activity"/>
    <property type="evidence" value="ECO:0007669"/>
    <property type="project" value="UniProtKB-EC"/>
</dbReference>
<accession>A0A419EP66</accession>
<dbReference type="GO" id="GO:0004794">
    <property type="term" value="F:threonine deaminase activity"/>
    <property type="evidence" value="ECO:0007669"/>
    <property type="project" value="UniProtKB-EC"/>
</dbReference>
<dbReference type="NCBIfam" id="TIGR01127">
    <property type="entry name" value="ilvA_1Cterm"/>
    <property type="match status" value="1"/>
</dbReference>
<comment type="similarity">
    <text evidence="3">Belongs to the serine/threonine dehydratase family.</text>
</comment>
<dbReference type="InterPro" id="IPR002912">
    <property type="entry name" value="ACT_dom"/>
</dbReference>
<keyword evidence="4" id="KW-0412">Isoleucine biosynthesis</keyword>
<evidence type="ECO:0000313" key="10">
    <source>
        <dbReference type="Proteomes" id="UP000285961"/>
    </source>
</evidence>
<dbReference type="InterPro" id="IPR045865">
    <property type="entry name" value="ACT-like_dom_sf"/>
</dbReference>
<dbReference type="UniPathway" id="UPA00047">
    <property type="reaction ID" value="UER00054"/>
</dbReference>
<organism evidence="9 10">
    <name type="scientific">Candidatus Abyssobacteria bacterium SURF_17</name>
    <dbReference type="NCBI Taxonomy" id="2093361"/>
    <lineage>
        <taxon>Bacteria</taxon>
        <taxon>Pseudomonadati</taxon>
        <taxon>Candidatus Hydrogenedentota</taxon>
        <taxon>Candidatus Abyssobacteria</taxon>
    </lineage>
</organism>
<dbReference type="GO" id="GO:0006567">
    <property type="term" value="P:L-threonine catabolic process"/>
    <property type="evidence" value="ECO:0007669"/>
    <property type="project" value="InterPro"/>
</dbReference>
<dbReference type="Gene3D" id="3.40.50.1100">
    <property type="match status" value="2"/>
</dbReference>
<evidence type="ECO:0000259" key="8">
    <source>
        <dbReference type="PROSITE" id="PS51671"/>
    </source>
</evidence>